<evidence type="ECO:0008006" key="4">
    <source>
        <dbReference type="Google" id="ProtNLM"/>
    </source>
</evidence>
<feature type="transmembrane region" description="Helical" evidence="1">
    <location>
        <begin position="45"/>
        <end position="68"/>
    </location>
</feature>
<feature type="transmembrane region" description="Helical" evidence="1">
    <location>
        <begin position="75"/>
        <end position="98"/>
    </location>
</feature>
<sequence length="116" mass="12677">MESKAAGRRFSRFPSFRFLEILSFVHSGVYAVVLVFFLGPENETVTLIFGWAHGLLWIGMSLLCIVAARRRTIPFWLAVVVAVIGGLGPFAGTAGFLWEEHRRRRAGAAAGGAQPS</sequence>
<reference evidence="2 3" key="1">
    <citation type="journal article" date="2010" name="Stand. Genomic Sci.">
        <title>Complete genome sequence of Conexibacter woesei type strain (ID131577).</title>
        <authorList>
            <person name="Pukall R."/>
            <person name="Lapidus A."/>
            <person name="Glavina Del Rio T."/>
            <person name="Copeland A."/>
            <person name="Tice H."/>
            <person name="Cheng J.-F."/>
            <person name="Lucas S."/>
            <person name="Chen F."/>
            <person name="Nolan M."/>
            <person name="Bruce D."/>
            <person name="Goodwin L."/>
            <person name="Pitluck S."/>
            <person name="Mavromatis K."/>
            <person name="Ivanova N."/>
            <person name="Ovchinnikova G."/>
            <person name="Pati A."/>
            <person name="Chen A."/>
            <person name="Palaniappan K."/>
            <person name="Land M."/>
            <person name="Hauser L."/>
            <person name="Chang Y.-J."/>
            <person name="Jeffries C.D."/>
            <person name="Chain P."/>
            <person name="Meincke L."/>
            <person name="Sims D."/>
            <person name="Brettin T."/>
            <person name="Detter J.C."/>
            <person name="Rohde M."/>
            <person name="Goeker M."/>
            <person name="Bristow J."/>
            <person name="Eisen J.A."/>
            <person name="Markowitz V."/>
            <person name="Kyrpides N.C."/>
            <person name="Klenk H.-P."/>
            <person name="Hugenholtz P."/>
        </authorList>
    </citation>
    <scope>NUCLEOTIDE SEQUENCE [LARGE SCALE GENOMIC DNA]</scope>
    <source>
        <strain evidence="3">DSM 14684 / CIP 108061 / JCM 11494 / NBRC 100937 / ID131577</strain>
    </source>
</reference>
<dbReference type="EMBL" id="CP001854">
    <property type="protein sequence ID" value="ADB49475.1"/>
    <property type="molecule type" value="Genomic_DNA"/>
</dbReference>
<dbReference type="STRING" id="469383.Cwoe_1043"/>
<dbReference type="Proteomes" id="UP000008229">
    <property type="component" value="Chromosome"/>
</dbReference>
<evidence type="ECO:0000313" key="3">
    <source>
        <dbReference type="Proteomes" id="UP000008229"/>
    </source>
</evidence>
<organism evidence="2 3">
    <name type="scientific">Conexibacter woesei (strain DSM 14684 / CCUG 47730 / CIP 108061 / JCM 11494 / NBRC 100937 / ID131577)</name>
    <dbReference type="NCBI Taxonomy" id="469383"/>
    <lineage>
        <taxon>Bacteria</taxon>
        <taxon>Bacillati</taxon>
        <taxon>Actinomycetota</taxon>
        <taxon>Thermoleophilia</taxon>
        <taxon>Solirubrobacterales</taxon>
        <taxon>Conexibacteraceae</taxon>
        <taxon>Conexibacter</taxon>
    </lineage>
</organism>
<reference evidence="3" key="2">
    <citation type="submission" date="2010-01" db="EMBL/GenBank/DDBJ databases">
        <title>The complete genome of Conexibacter woesei DSM 14684.</title>
        <authorList>
            <consortium name="US DOE Joint Genome Institute (JGI-PGF)"/>
            <person name="Lucas S."/>
            <person name="Copeland A."/>
            <person name="Lapidus A."/>
            <person name="Glavina del Rio T."/>
            <person name="Dalin E."/>
            <person name="Tice H."/>
            <person name="Bruce D."/>
            <person name="Goodwin L."/>
            <person name="Pitluck S."/>
            <person name="Kyrpides N."/>
            <person name="Mavromatis K."/>
            <person name="Ivanova N."/>
            <person name="Mikhailova N."/>
            <person name="Chertkov O."/>
            <person name="Brettin T."/>
            <person name="Detter J.C."/>
            <person name="Han C."/>
            <person name="Larimer F."/>
            <person name="Land M."/>
            <person name="Hauser L."/>
            <person name="Markowitz V."/>
            <person name="Cheng J.-F."/>
            <person name="Hugenholtz P."/>
            <person name="Woyke T."/>
            <person name="Wu D."/>
            <person name="Pukall R."/>
            <person name="Steenblock K."/>
            <person name="Schneider S."/>
            <person name="Klenk H.-P."/>
            <person name="Eisen J.A."/>
        </authorList>
    </citation>
    <scope>NUCLEOTIDE SEQUENCE [LARGE SCALE GENOMIC DNA]</scope>
    <source>
        <strain evidence="3">DSM 14684 / CIP 108061 / JCM 11494 / NBRC 100937 / ID131577</strain>
    </source>
</reference>
<evidence type="ECO:0000256" key="1">
    <source>
        <dbReference type="SAM" id="Phobius"/>
    </source>
</evidence>
<evidence type="ECO:0000313" key="2">
    <source>
        <dbReference type="EMBL" id="ADB49475.1"/>
    </source>
</evidence>
<accession>D3FCK2</accession>
<protein>
    <recommendedName>
        <fullName evidence="4">DUF3817 domain-containing protein</fullName>
    </recommendedName>
</protein>
<feature type="transmembrane region" description="Helical" evidence="1">
    <location>
        <begin position="21"/>
        <end position="39"/>
    </location>
</feature>
<dbReference type="eggNOG" id="ENOG5031PG3">
    <property type="taxonomic scope" value="Bacteria"/>
</dbReference>
<keyword evidence="3" id="KW-1185">Reference proteome</keyword>
<dbReference type="KEGG" id="cwo:Cwoe_1043"/>
<dbReference type="OrthoDB" id="5244218at2"/>
<dbReference type="AlphaFoldDB" id="D3FCK2"/>
<dbReference type="RefSeq" id="WP_012932527.1">
    <property type="nucleotide sequence ID" value="NC_013739.1"/>
</dbReference>
<keyword evidence="1" id="KW-0472">Membrane</keyword>
<dbReference type="HOGENOM" id="CLU_2092640_0_0_11"/>
<gene>
    <name evidence="2" type="ordered locus">Cwoe_1043</name>
</gene>
<keyword evidence="1" id="KW-1133">Transmembrane helix</keyword>
<name>D3FCK2_CONWI</name>
<proteinExistence type="predicted"/>
<keyword evidence="1" id="KW-0812">Transmembrane</keyword>